<dbReference type="SMART" id="SM00220">
    <property type="entry name" value="S_TKc"/>
    <property type="match status" value="1"/>
</dbReference>
<keyword evidence="4" id="KW-1185">Reference proteome</keyword>
<keyword evidence="3" id="KW-0418">Kinase</keyword>
<evidence type="ECO:0000313" key="3">
    <source>
        <dbReference type="EMBL" id="MFC4031308.1"/>
    </source>
</evidence>
<gene>
    <name evidence="3" type="ORF">ACFO3J_07445</name>
</gene>
<reference evidence="4" key="1">
    <citation type="journal article" date="2019" name="Int. J. Syst. Evol. Microbiol.">
        <title>The Global Catalogue of Microorganisms (GCM) 10K type strain sequencing project: providing services to taxonomists for standard genome sequencing and annotation.</title>
        <authorList>
            <consortium name="The Broad Institute Genomics Platform"/>
            <consortium name="The Broad Institute Genome Sequencing Center for Infectious Disease"/>
            <person name="Wu L."/>
            <person name="Ma J."/>
        </authorList>
    </citation>
    <scope>NUCLEOTIDE SEQUENCE [LARGE SCALE GENOMIC DNA]</scope>
    <source>
        <strain evidence="4">CGMCC 4.7237</strain>
    </source>
</reference>
<keyword evidence="1" id="KW-0067">ATP-binding</keyword>
<dbReference type="PROSITE" id="PS50011">
    <property type="entry name" value="PROTEIN_KINASE_DOM"/>
    <property type="match status" value="1"/>
</dbReference>
<comment type="caution">
    <text evidence="3">The sequence shown here is derived from an EMBL/GenBank/DDBJ whole genome shotgun (WGS) entry which is preliminary data.</text>
</comment>
<dbReference type="InterPro" id="IPR000719">
    <property type="entry name" value="Prot_kinase_dom"/>
</dbReference>
<dbReference type="Gene3D" id="1.10.530.10">
    <property type="match status" value="1"/>
</dbReference>
<dbReference type="SUPFAM" id="SSF53955">
    <property type="entry name" value="Lysozyme-like"/>
    <property type="match status" value="1"/>
</dbReference>
<feature type="domain" description="Protein kinase" evidence="2">
    <location>
        <begin position="22"/>
        <end position="294"/>
    </location>
</feature>
<dbReference type="InterPro" id="IPR023346">
    <property type="entry name" value="Lysozyme-like_dom_sf"/>
</dbReference>
<dbReference type="Proteomes" id="UP001595765">
    <property type="component" value="Unassembled WGS sequence"/>
</dbReference>
<dbReference type="GO" id="GO:0016301">
    <property type="term" value="F:kinase activity"/>
    <property type="evidence" value="ECO:0007669"/>
    <property type="project" value="UniProtKB-KW"/>
</dbReference>
<dbReference type="Gene3D" id="3.30.200.20">
    <property type="entry name" value="Phosphorylase Kinase, domain 1"/>
    <property type="match status" value="1"/>
</dbReference>
<dbReference type="RefSeq" id="WP_386427347.1">
    <property type="nucleotide sequence ID" value="NZ_JBHSBB010000007.1"/>
</dbReference>
<dbReference type="InterPro" id="IPR011009">
    <property type="entry name" value="Kinase-like_dom_sf"/>
</dbReference>
<evidence type="ECO:0000259" key="2">
    <source>
        <dbReference type="PROSITE" id="PS50011"/>
    </source>
</evidence>
<dbReference type="InterPro" id="IPR051681">
    <property type="entry name" value="Ser/Thr_Kinases-Pseudokinases"/>
</dbReference>
<dbReference type="Gene3D" id="1.10.510.10">
    <property type="entry name" value="Transferase(Phosphotransferase) domain 1"/>
    <property type="match status" value="1"/>
</dbReference>
<evidence type="ECO:0000313" key="4">
    <source>
        <dbReference type="Proteomes" id="UP001595765"/>
    </source>
</evidence>
<dbReference type="PROSITE" id="PS00107">
    <property type="entry name" value="PROTEIN_KINASE_ATP"/>
    <property type="match status" value="1"/>
</dbReference>
<organism evidence="3 4">
    <name type="scientific">Streptomyces polygonati</name>
    <dbReference type="NCBI Taxonomy" id="1617087"/>
    <lineage>
        <taxon>Bacteria</taxon>
        <taxon>Bacillati</taxon>
        <taxon>Actinomycetota</taxon>
        <taxon>Actinomycetes</taxon>
        <taxon>Kitasatosporales</taxon>
        <taxon>Streptomycetaceae</taxon>
        <taxon>Streptomyces</taxon>
    </lineage>
</organism>
<keyword evidence="3" id="KW-0808">Transferase</keyword>
<dbReference type="PANTHER" id="PTHR44329">
    <property type="entry name" value="SERINE/THREONINE-PROTEIN KINASE TNNI3K-RELATED"/>
    <property type="match status" value="1"/>
</dbReference>
<dbReference type="InterPro" id="IPR017441">
    <property type="entry name" value="Protein_kinase_ATP_BS"/>
</dbReference>
<evidence type="ECO:0000256" key="1">
    <source>
        <dbReference type="PROSITE-ProRule" id="PRU10141"/>
    </source>
</evidence>
<sequence>MVPPGPGRPPLDVPAGYRVGDWTVTGLIGSGSWGSVYAAEGAEGRPAALKFLGVGPLAPGHRASVEERVRQEVRFSLAARHPHLIRTHAALTVADPGRPDLDGCVVLVMDRARCSVQDVLAEAAPGRVPDAVRILRGAAEGLAELHAAGWVHGDLKPANILLGERGEVWLGDFGLAAELDGTHAYVPPMGTLDHLPPEWWSERTGSRGTAVRPSADVWAFGVVAHQVLSGGLHPFPGAGARARALAAQSYARGGAPLRLDAALPDGWRRLIGECLAPDHAARAGLTAAHVSSRVAELAGQRWGAGRRRRVLLPSALGGAVLATAIGTGLLLARDSGPPPPAARPSTVARIITARDTLPARSDIPGALRPYIEESARRCVQPEVTPALMAAVLKAESGFDIHARSPATDEYGIAMWTPRVFTAWAVDGDLNGTKDYMSAPDAIATMGVYLCWADEQLKLQGVRDDLPALLAASYRTSVRTVLDAGGVPERVRPHVDQVRRYLTQYSRA</sequence>
<feature type="binding site" evidence="1">
    <location>
        <position position="50"/>
    </location>
    <ligand>
        <name>ATP</name>
        <dbReference type="ChEBI" id="CHEBI:30616"/>
    </ligand>
</feature>
<dbReference type="CDD" id="cd14014">
    <property type="entry name" value="STKc_PknB_like"/>
    <property type="match status" value="1"/>
</dbReference>
<keyword evidence="1" id="KW-0547">Nucleotide-binding</keyword>
<proteinExistence type="predicted"/>
<dbReference type="SUPFAM" id="SSF56112">
    <property type="entry name" value="Protein kinase-like (PK-like)"/>
    <property type="match status" value="1"/>
</dbReference>
<protein>
    <submittedName>
        <fullName evidence="3">Protein kinase</fullName>
    </submittedName>
</protein>
<dbReference type="EMBL" id="JBHSBB010000007">
    <property type="protein sequence ID" value="MFC4031308.1"/>
    <property type="molecule type" value="Genomic_DNA"/>
</dbReference>
<dbReference type="Pfam" id="PF00069">
    <property type="entry name" value="Pkinase"/>
    <property type="match status" value="1"/>
</dbReference>
<name>A0ABV8HGS7_9ACTN</name>
<accession>A0ABV8HGS7</accession>